<dbReference type="InterPro" id="IPR011990">
    <property type="entry name" value="TPR-like_helical_dom_sf"/>
</dbReference>
<organism evidence="4 5">
    <name type="scientific">Folsomia candida</name>
    <name type="common">Springtail</name>
    <dbReference type="NCBI Taxonomy" id="158441"/>
    <lineage>
        <taxon>Eukaryota</taxon>
        <taxon>Metazoa</taxon>
        <taxon>Ecdysozoa</taxon>
        <taxon>Arthropoda</taxon>
        <taxon>Hexapoda</taxon>
        <taxon>Collembola</taxon>
        <taxon>Entomobryomorpha</taxon>
        <taxon>Isotomoidea</taxon>
        <taxon>Isotomidae</taxon>
        <taxon>Proisotominae</taxon>
        <taxon>Folsomia</taxon>
    </lineage>
</organism>
<dbReference type="Gene3D" id="1.25.40.10">
    <property type="entry name" value="Tetratricopeptide repeat domain"/>
    <property type="match status" value="2"/>
</dbReference>
<evidence type="ECO:0000256" key="1">
    <source>
        <dbReference type="ARBA" id="ARBA00022737"/>
    </source>
</evidence>
<accession>A0A226F426</accession>
<dbReference type="InterPro" id="IPR027417">
    <property type="entry name" value="P-loop_NTPase"/>
</dbReference>
<dbReference type="SUPFAM" id="SSF52540">
    <property type="entry name" value="P-loop containing nucleoside triphosphate hydrolases"/>
    <property type="match status" value="1"/>
</dbReference>
<keyword evidence="5" id="KW-1185">Reference proteome</keyword>
<name>A0A226F426_FOLCA</name>
<dbReference type="SUPFAM" id="SSF48452">
    <property type="entry name" value="TPR-like"/>
    <property type="match status" value="1"/>
</dbReference>
<reference evidence="4 5" key="1">
    <citation type="submission" date="2015-12" db="EMBL/GenBank/DDBJ databases">
        <title>The genome of Folsomia candida.</title>
        <authorList>
            <person name="Faddeeva A."/>
            <person name="Derks M.F."/>
            <person name="Anvar Y."/>
            <person name="Smit S."/>
            <person name="Van Straalen N."/>
            <person name="Roelofs D."/>
        </authorList>
    </citation>
    <scope>NUCLEOTIDE SEQUENCE [LARGE SCALE GENOMIC DNA]</scope>
    <source>
        <strain evidence="4 5">VU population</strain>
        <tissue evidence="4">Whole body</tissue>
    </source>
</reference>
<dbReference type="PANTHER" id="PTHR45641:SF19">
    <property type="entry name" value="NEPHROCYSTIN-3"/>
    <property type="match status" value="1"/>
</dbReference>
<dbReference type="OrthoDB" id="8123811at2759"/>
<dbReference type="Pfam" id="PF25000">
    <property type="entry name" value="DUF7779"/>
    <property type="match status" value="1"/>
</dbReference>
<sequence length="930" mass="105005">MENHTDPDSFRAHLISYITEFYTIFAAELESCTRLGTGQEKAQPGKITGAAATLATPVPIVGPALKTAINAGYSILKAKDKELISKHLLFKTYKEECIIKGGARLFISYKEQIFDSILNSDGNRRTFCLDAVHRIFFSFLSNIKESKLCEVEGPDCIVQALVSGRSKNGLLSRTTGGIIRKGNPNLVLKNGKRIYAQELFQIFSNLYDDKNYDLKNTESGNLEFWKINEPLIEQVYRHVCELVLIPNGPKNVPKSDSELPLKKKFNFRSVTTTFSGRSATLAKLAEKWASSTELTIFAITGLGGIGKTQLALKFSMLHFSNNVVIFASGETPETFRNSIVCVAKEIKVHAEEMKTWKTCDIFLKCVQHFDKISPQWLLIVDNMDELNPEVTEFLKDLHSQEAWSRRNLILVTSRDTSATLQLAPSYSERLTVLESWEAEELVKNCLPEEDDNDVAKLCEVLQCFPLALQQAIAYIVTEQQTGLDGPAYKIPDFLQTFSRLDEKRKVLGLKLNYTHNYEYPTLVTWDASFAKIKGNSECGHEAEIILELLAFLNPDGVSLTFLESIYLSVIGDKDKNCQDNTERKSLYWKSLLLIKKYCLIETNGRSITIHRLVQEATKLGMDNTHQEEILKKLMACMVTLCDDNTVTEVDIYQALIIWKHISEIDHLVTKCSNFVGKVINKLMGFSCFRDTVAFSSSCYDALIRCKGETDGDTMIMGHRLAAAHQLNGSYDMAVPIFSSVLEKQKLHLGHGHDDTIATASNMAGCLGAMGRREEGGAQYYWVYEQLIKTHDENHPRVRQALSNHAVFVKVSPSEKRNIYLKLLEVNENVRDSPNLLVTRYNVGITFYSEGNYTEALQWWNSVLEVRNKVCPKDIETFRTRKMIAMAKHKLGQNSEAQTELEALLPEMESRLGEDHPDCEELKNAITNLSK</sequence>
<comment type="caution">
    <text evidence="4">The sequence shown here is derived from an EMBL/GenBank/DDBJ whole genome shotgun (WGS) entry which is preliminary data.</text>
</comment>
<dbReference type="STRING" id="158441.A0A226F426"/>
<evidence type="ECO:0000256" key="2">
    <source>
        <dbReference type="ARBA" id="ARBA00022803"/>
    </source>
</evidence>
<dbReference type="PANTHER" id="PTHR45641">
    <property type="entry name" value="TETRATRICOPEPTIDE REPEAT PROTEIN (AFU_ORTHOLOGUE AFUA_6G03870)"/>
    <property type="match status" value="1"/>
</dbReference>
<dbReference type="InterPro" id="IPR056681">
    <property type="entry name" value="DUF7779"/>
</dbReference>
<dbReference type="Proteomes" id="UP000198287">
    <property type="component" value="Unassembled WGS sequence"/>
</dbReference>
<proteinExistence type="predicted"/>
<evidence type="ECO:0000313" key="5">
    <source>
        <dbReference type="Proteomes" id="UP000198287"/>
    </source>
</evidence>
<dbReference type="EMBL" id="LNIX01000001">
    <property type="protein sequence ID" value="OXA64184.1"/>
    <property type="molecule type" value="Genomic_DNA"/>
</dbReference>
<protein>
    <submittedName>
        <fullName evidence="4">Kinesin light chain</fullName>
    </submittedName>
</protein>
<dbReference type="AlphaFoldDB" id="A0A226F426"/>
<feature type="domain" description="DUF7779" evidence="3">
    <location>
        <begin position="540"/>
        <end position="624"/>
    </location>
</feature>
<gene>
    <name evidence="4" type="ORF">Fcan01_01369</name>
</gene>
<keyword evidence="1" id="KW-0677">Repeat</keyword>
<evidence type="ECO:0000259" key="3">
    <source>
        <dbReference type="Pfam" id="PF25000"/>
    </source>
</evidence>
<dbReference type="Gene3D" id="3.40.50.300">
    <property type="entry name" value="P-loop containing nucleotide triphosphate hydrolases"/>
    <property type="match status" value="1"/>
</dbReference>
<evidence type="ECO:0000313" key="4">
    <source>
        <dbReference type="EMBL" id="OXA64184.1"/>
    </source>
</evidence>
<keyword evidence="2" id="KW-0802">TPR repeat</keyword>